<dbReference type="PANTHER" id="PTHR43461:SF1">
    <property type="entry name" value="TRANSMEMBRANE PROTEIN 256"/>
    <property type="match status" value="1"/>
</dbReference>
<evidence type="ECO:0000256" key="6">
    <source>
        <dbReference type="SAM" id="Phobius"/>
    </source>
</evidence>
<evidence type="ECO:0000256" key="1">
    <source>
        <dbReference type="ARBA" id="ARBA00004141"/>
    </source>
</evidence>
<dbReference type="PANTHER" id="PTHR43461">
    <property type="entry name" value="TRANSMEMBRANE PROTEIN 256"/>
    <property type="match status" value="1"/>
</dbReference>
<gene>
    <name evidence="7" type="ORF">DAPPUDRAFT_222217</name>
</gene>
<dbReference type="Proteomes" id="UP000000305">
    <property type="component" value="Unassembled WGS sequence"/>
</dbReference>
<keyword evidence="4 6" id="KW-1133">Transmembrane helix</keyword>
<evidence type="ECO:0000256" key="5">
    <source>
        <dbReference type="ARBA" id="ARBA00023136"/>
    </source>
</evidence>
<name>E9G2A3_DAPPU</name>
<dbReference type="OrthoDB" id="269173at2759"/>
<dbReference type="GO" id="GO:0016020">
    <property type="term" value="C:membrane"/>
    <property type="evidence" value="ECO:0000318"/>
    <property type="project" value="GO_Central"/>
</dbReference>
<comment type="similarity">
    <text evidence="2">Belongs to the TMEM256 family.</text>
</comment>
<evidence type="ECO:0000256" key="4">
    <source>
        <dbReference type="ARBA" id="ARBA00022989"/>
    </source>
</evidence>
<dbReference type="InParanoid" id="E9G2A3"/>
<reference evidence="7 8" key="1">
    <citation type="journal article" date="2011" name="Science">
        <title>The ecoresponsive genome of Daphnia pulex.</title>
        <authorList>
            <person name="Colbourne J.K."/>
            <person name="Pfrender M.E."/>
            <person name="Gilbert D."/>
            <person name="Thomas W.K."/>
            <person name="Tucker A."/>
            <person name="Oakley T.H."/>
            <person name="Tokishita S."/>
            <person name="Aerts A."/>
            <person name="Arnold G.J."/>
            <person name="Basu M.K."/>
            <person name="Bauer D.J."/>
            <person name="Caceres C.E."/>
            <person name="Carmel L."/>
            <person name="Casola C."/>
            <person name="Choi J.H."/>
            <person name="Detter J.C."/>
            <person name="Dong Q."/>
            <person name="Dusheyko S."/>
            <person name="Eads B.D."/>
            <person name="Frohlich T."/>
            <person name="Geiler-Samerotte K.A."/>
            <person name="Gerlach D."/>
            <person name="Hatcher P."/>
            <person name="Jogdeo S."/>
            <person name="Krijgsveld J."/>
            <person name="Kriventseva E.V."/>
            <person name="Kultz D."/>
            <person name="Laforsch C."/>
            <person name="Lindquist E."/>
            <person name="Lopez J."/>
            <person name="Manak J.R."/>
            <person name="Muller J."/>
            <person name="Pangilinan J."/>
            <person name="Patwardhan R.P."/>
            <person name="Pitluck S."/>
            <person name="Pritham E.J."/>
            <person name="Rechtsteiner A."/>
            <person name="Rho M."/>
            <person name="Rogozin I.B."/>
            <person name="Sakarya O."/>
            <person name="Salamov A."/>
            <person name="Schaack S."/>
            <person name="Shapiro H."/>
            <person name="Shiga Y."/>
            <person name="Skalitzky C."/>
            <person name="Smith Z."/>
            <person name="Souvorov A."/>
            <person name="Sung W."/>
            <person name="Tang Z."/>
            <person name="Tsuchiya D."/>
            <person name="Tu H."/>
            <person name="Vos H."/>
            <person name="Wang M."/>
            <person name="Wolf Y.I."/>
            <person name="Yamagata H."/>
            <person name="Yamada T."/>
            <person name="Ye Y."/>
            <person name="Shaw J.R."/>
            <person name="Andrews J."/>
            <person name="Crease T.J."/>
            <person name="Tang H."/>
            <person name="Lucas S.M."/>
            <person name="Robertson H.M."/>
            <person name="Bork P."/>
            <person name="Koonin E.V."/>
            <person name="Zdobnov E.M."/>
            <person name="Grigoriev I.V."/>
            <person name="Lynch M."/>
            <person name="Boore J.L."/>
        </authorList>
    </citation>
    <scope>NUCLEOTIDE SEQUENCE [LARGE SCALE GENOMIC DNA]</scope>
</reference>
<keyword evidence="3 6" id="KW-0812">Transmembrane</keyword>
<accession>E9G2A3</accession>
<dbReference type="HOGENOM" id="CLU_096548_1_0_1"/>
<sequence>MDAVEATKKFVGSYVQSAIGIFSSSSASTSNPVAKIEQELVLQAKSKADLAVNEMQKMARVGHPVLRLAGLSGAAAVILGAYGAHAFLKKEDVTNEFKQVFETANKYHFLHSIALLGVPLCRRPQLTGTLLILGTLIFSGTCYYYALTEERWIRKYTPYGGFLLIFGWLSMAL</sequence>
<keyword evidence="5 6" id="KW-0472">Membrane</keyword>
<dbReference type="InterPro" id="IPR006696">
    <property type="entry name" value="DUF423"/>
</dbReference>
<feature type="transmembrane region" description="Helical" evidence="6">
    <location>
        <begin position="65"/>
        <end position="88"/>
    </location>
</feature>
<evidence type="ECO:0000313" key="8">
    <source>
        <dbReference type="Proteomes" id="UP000000305"/>
    </source>
</evidence>
<dbReference type="EMBL" id="GL732530">
    <property type="protein sequence ID" value="EFX86338.1"/>
    <property type="molecule type" value="Genomic_DNA"/>
</dbReference>
<dbReference type="Pfam" id="PF04241">
    <property type="entry name" value="DUF423"/>
    <property type="match status" value="1"/>
</dbReference>
<organism evidence="7 8">
    <name type="scientific">Daphnia pulex</name>
    <name type="common">Water flea</name>
    <dbReference type="NCBI Taxonomy" id="6669"/>
    <lineage>
        <taxon>Eukaryota</taxon>
        <taxon>Metazoa</taxon>
        <taxon>Ecdysozoa</taxon>
        <taxon>Arthropoda</taxon>
        <taxon>Crustacea</taxon>
        <taxon>Branchiopoda</taxon>
        <taxon>Diplostraca</taxon>
        <taxon>Cladocera</taxon>
        <taxon>Anomopoda</taxon>
        <taxon>Daphniidae</taxon>
        <taxon>Daphnia</taxon>
    </lineage>
</organism>
<feature type="transmembrane region" description="Helical" evidence="6">
    <location>
        <begin position="126"/>
        <end position="147"/>
    </location>
</feature>
<dbReference type="AlphaFoldDB" id="E9G2A3"/>
<proteinExistence type="inferred from homology"/>
<dbReference type="STRING" id="6669.E9G2A3"/>
<comment type="subcellular location">
    <subcellularLocation>
        <location evidence="1">Membrane</location>
        <topology evidence="1">Multi-pass membrane protein</topology>
    </subcellularLocation>
</comment>
<evidence type="ECO:0000256" key="2">
    <source>
        <dbReference type="ARBA" id="ARBA00006208"/>
    </source>
</evidence>
<protein>
    <recommendedName>
        <fullName evidence="9">Transmembrane protein 256 homolog</fullName>
    </recommendedName>
</protein>
<keyword evidence="8" id="KW-1185">Reference proteome</keyword>
<evidence type="ECO:0000313" key="7">
    <source>
        <dbReference type="EMBL" id="EFX86338.1"/>
    </source>
</evidence>
<dbReference type="FunCoup" id="E9G2A3">
    <property type="interactions" value="140"/>
</dbReference>
<dbReference type="eggNOG" id="KOG3472">
    <property type="taxonomic scope" value="Eukaryota"/>
</dbReference>
<dbReference type="KEGG" id="dpx:DAPPUDRAFT_222217"/>
<evidence type="ECO:0008006" key="9">
    <source>
        <dbReference type="Google" id="ProtNLM"/>
    </source>
</evidence>
<dbReference type="OMA" id="YHYSITG"/>
<dbReference type="PhylomeDB" id="E9G2A3"/>
<evidence type="ECO:0000256" key="3">
    <source>
        <dbReference type="ARBA" id="ARBA00022692"/>
    </source>
</evidence>